<feature type="transmembrane region" description="Helical" evidence="1">
    <location>
        <begin position="40"/>
        <end position="65"/>
    </location>
</feature>
<feature type="transmembrane region" description="Helical" evidence="1">
    <location>
        <begin position="133"/>
        <end position="159"/>
    </location>
</feature>
<gene>
    <name evidence="2" type="ORF">AMJ39_07550</name>
</gene>
<dbReference type="Pfam" id="PF06177">
    <property type="entry name" value="QueT"/>
    <property type="match status" value="1"/>
</dbReference>
<keyword evidence="1" id="KW-0472">Membrane</keyword>
<feature type="transmembrane region" description="Helical" evidence="1">
    <location>
        <begin position="97"/>
        <end position="117"/>
    </location>
</feature>
<protein>
    <recommendedName>
        <fullName evidence="4">Transporter</fullName>
    </recommendedName>
</protein>
<keyword evidence="1" id="KW-0812">Transmembrane</keyword>
<accession>A0A0S7WQY6</accession>
<organism evidence="2 3">
    <name type="scientific">candidate division TA06 bacterium DG_24</name>
    <dbReference type="NCBI Taxonomy" id="1703770"/>
    <lineage>
        <taxon>Bacteria</taxon>
        <taxon>Bacteria division TA06</taxon>
    </lineage>
</organism>
<dbReference type="EMBL" id="LIZS01000052">
    <property type="protein sequence ID" value="KPJ52578.1"/>
    <property type="molecule type" value="Genomic_DNA"/>
</dbReference>
<evidence type="ECO:0000256" key="1">
    <source>
        <dbReference type="SAM" id="Phobius"/>
    </source>
</evidence>
<dbReference type="STRING" id="1703770.AMJ39_07550"/>
<sequence length="164" mass="17698">MSTKQMARGALVAALYIIFTTLPPFSSISYMGNQLRVSEALTVLPFVEPAAIWGLFLGCFFANLMGPLGPWDIFAGSLLTLTAALLTALVRRTGRPWLAPLPPVLINAFGVSAYLHLLVDPPFLPFGGGIPPYFLFVISIGVGELVACYGLGLPLLYLLRRRMG</sequence>
<dbReference type="PANTHER" id="PTHR40044:SF1">
    <property type="entry name" value="INTEGRAL MEMBRANE PROTEIN"/>
    <property type="match status" value="1"/>
</dbReference>
<dbReference type="InterPro" id="IPR010387">
    <property type="entry name" value="QueT"/>
</dbReference>
<comment type="caution">
    <text evidence="2">The sequence shown here is derived from an EMBL/GenBank/DDBJ whole genome shotgun (WGS) entry which is preliminary data.</text>
</comment>
<dbReference type="PANTHER" id="PTHR40044">
    <property type="entry name" value="INTEGRAL MEMBRANE PROTEIN-RELATED"/>
    <property type="match status" value="1"/>
</dbReference>
<reference evidence="2 3" key="1">
    <citation type="journal article" date="2015" name="Microbiome">
        <title>Genomic resolution of linkages in carbon, nitrogen, and sulfur cycling among widespread estuary sediment bacteria.</title>
        <authorList>
            <person name="Baker B.J."/>
            <person name="Lazar C.S."/>
            <person name="Teske A.P."/>
            <person name="Dick G.J."/>
        </authorList>
    </citation>
    <scope>NUCLEOTIDE SEQUENCE [LARGE SCALE GENOMIC DNA]</scope>
    <source>
        <strain evidence="2">DG_24</strain>
    </source>
</reference>
<dbReference type="AlphaFoldDB" id="A0A0S7WQY6"/>
<feature type="transmembrane region" description="Helical" evidence="1">
    <location>
        <begin position="71"/>
        <end position="90"/>
    </location>
</feature>
<proteinExistence type="predicted"/>
<evidence type="ECO:0000313" key="2">
    <source>
        <dbReference type="EMBL" id="KPJ52578.1"/>
    </source>
</evidence>
<evidence type="ECO:0008006" key="4">
    <source>
        <dbReference type="Google" id="ProtNLM"/>
    </source>
</evidence>
<evidence type="ECO:0000313" key="3">
    <source>
        <dbReference type="Proteomes" id="UP000052008"/>
    </source>
</evidence>
<dbReference type="Proteomes" id="UP000052008">
    <property type="component" value="Unassembled WGS sequence"/>
</dbReference>
<name>A0A0S7WQY6_UNCT6</name>
<feature type="transmembrane region" description="Helical" evidence="1">
    <location>
        <begin position="6"/>
        <end position="28"/>
    </location>
</feature>
<keyword evidence="1" id="KW-1133">Transmembrane helix</keyword>
<dbReference type="PIRSF" id="PIRSF031501">
    <property type="entry name" value="QueT"/>
    <property type="match status" value="1"/>
</dbReference>